<feature type="domain" description="Auxiliary Activity family 9 catalytic" evidence="17">
    <location>
        <begin position="17"/>
        <end position="218"/>
    </location>
</feature>
<name>A0A084QPI8_STAC4</name>
<feature type="chain" id="PRO_5001779655" description="lytic cellulose monooxygenase (C4-dehydrogenating)" evidence="16">
    <location>
        <begin position="17"/>
        <end position="228"/>
    </location>
</feature>
<keyword evidence="11" id="KW-0119">Carbohydrate metabolism</keyword>
<dbReference type="PANTHER" id="PTHR33353:SF10">
    <property type="entry name" value="ENDO-BETA-1,4-GLUCANASE D"/>
    <property type="match status" value="1"/>
</dbReference>
<evidence type="ECO:0000313" key="19">
    <source>
        <dbReference type="Proteomes" id="UP000028524"/>
    </source>
</evidence>
<comment type="cofactor">
    <cofactor evidence="1">
        <name>Cu(2+)</name>
        <dbReference type="ChEBI" id="CHEBI:29036"/>
    </cofactor>
</comment>
<keyword evidence="5 16" id="KW-0732">Signal</keyword>
<evidence type="ECO:0000256" key="7">
    <source>
        <dbReference type="ARBA" id="ARBA00023002"/>
    </source>
</evidence>
<dbReference type="Proteomes" id="UP000028524">
    <property type="component" value="Unassembled WGS sequence"/>
</dbReference>
<keyword evidence="7" id="KW-0560">Oxidoreductase</keyword>
<feature type="signal peptide" evidence="16">
    <location>
        <begin position="1"/>
        <end position="16"/>
    </location>
</feature>
<dbReference type="Gene3D" id="2.70.50.70">
    <property type="match status" value="1"/>
</dbReference>
<comment type="subcellular location">
    <subcellularLocation>
        <location evidence="2">Secreted</location>
    </subcellularLocation>
</comment>
<dbReference type="GO" id="GO:0030245">
    <property type="term" value="P:cellulose catabolic process"/>
    <property type="evidence" value="ECO:0007669"/>
    <property type="project" value="UniProtKB-KW"/>
</dbReference>
<accession>A0A084QPI8</accession>
<evidence type="ECO:0000256" key="15">
    <source>
        <dbReference type="ARBA" id="ARBA00047174"/>
    </source>
</evidence>
<gene>
    <name evidence="18" type="ORF">S40285_04655</name>
</gene>
<keyword evidence="8" id="KW-0186">Copper</keyword>
<dbReference type="PANTHER" id="PTHR33353">
    <property type="entry name" value="PUTATIVE (AFU_ORTHOLOGUE AFUA_1G12560)-RELATED"/>
    <property type="match status" value="1"/>
</dbReference>
<evidence type="ECO:0000256" key="5">
    <source>
        <dbReference type="ARBA" id="ARBA00022729"/>
    </source>
</evidence>
<dbReference type="InterPro" id="IPR049892">
    <property type="entry name" value="AA9"/>
</dbReference>
<comment type="similarity">
    <text evidence="13">Belongs to the polysaccharide monooxygenase AA9 family.</text>
</comment>
<keyword evidence="6" id="KW-0136">Cellulose degradation</keyword>
<evidence type="ECO:0000313" key="18">
    <source>
        <dbReference type="EMBL" id="KFA65873.1"/>
    </source>
</evidence>
<evidence type="ECO:0000256" key="11">
    <source>
        <dbReference type="ARBA" id="ARBA00023277"/>
    </source>
</evidence>
<dbReference type="HOGENOM" id="CLU_031730_4_2_1"/>
<evidence type="ECO:0000256" key="4">
    <source>
        <dbReference type="ARBA" id="ARBA00022723"/>
    </source>
</evidence>
<evidence type="ECO:0000256" key="12">
    <source>
        <dbReference type="ARBA" id="ARBA00023326"/>
    </source>
</evidence>
<evidence type="ECO:0000256" key="10">
    <source>
        <dbReference type="ARBA" id="ARBA00023157"/>
    </source>
</evidence>
<keyword evidence="19" id="KW-1185">Reference proteome</keyword>
<dbReference type="GO" id="GO:0004497">
    <property type="term" value="F:monooxygenase activity"/>
    <property type="evidence" value="ECO:0007669"/>
    <property type="project" value="UniProtKB-KW"/>
</dbReference>
<reference evidence="18 19" key="1">
    <citation type="journal article" date="2014" name="BMC Genomics">
        <title>Comparative genome sequencing reveals chemotype-specific gene clusters in the toxigenic black mold Stachybotrys.</title>
        <authorList>
            <person name="Semeiks J."/>
            <person name="Borek D."/>
            <person name="Otwinowski Z."/>
            <person name="Grishin N.V."/>
        </authorList>
    </citation>
    <scope>NUCLEOTIDE SEQUENCE [LARGE SCALE GENOMIC DNA]</scope>
    <source>
        <strain evidence="18 19">IBT 40285</strain>
    </source>
</reference>
<keyword evidence="9" id="KW-0503">Monooxygenase</keyword>
<organism evidence="18 19">
    <name type="scientific">Stachybotrys chlorohalonatus (strain IBT 40285)</name>
    <dbReference type="NCBI Taxonomy" id="1283841"/>
    <lineage>
        <taxon>Eukaryota</taxon>
        <taxon>Fungi</taxon>
        <taxon>Dikarya</taxon>
        <taxon>Ascomycota</taxon>
        <taxon>Pezizomycotina</taxon>
        <taxon>Sordariomycetes</taxon>
        <taxon>Hypocreomycetidae</taxon>
        <taxon>Hypocreales</taxon>
        <taxon>Stachybotryaceae</taxon>
        <taxon>Stachybotrys</taxon>
    </lineage>
</organism>
<evidence type="ECO:0000256" key="1">
    <source>
        <dbReference type="ARBA" id="ARBA00001973"/>
    </source>
</evidence>
<dbReference type="OMA" id="RCIANGE"/>
<dbReference type="GO" id="GO:0005576">
    <property type="term" value="C:extracellular region"/>
    <property type="evidence" value="ECO:0007669"/>
    <property type="project" value="UniProtKB-SubCell"/>
</dbReference>
<keyword evidence="3" id="KW-0964">Secreted</keyword>
<comment type="catalytic activity">
    <reaction evidence="14">
        <text>[(1-&gt;4)-beta-D-glucosyl]n+m + reduced acceptor + O2 = 4-dehydro-beta-D-glucosyl-[(1-&gt;4)-beta-D-glucosyl]n-1 + [(1-&gt;4)-beta-D-glucosyl]m + acceptor + H2O.</text>
        <dbReference type="EC" id="1.14.99.56"/>
    </reaction>
</comment>
<dbReference type="CDD" id="cd21175">
    <property type="entry name" value="LPMO_AA9"/>
    <property type="match status" value="1"/>
</dbReference>
<proteinExistence type="inferred from homology"/>
<evidence type="ECO:0000256" key="16">
    <source>
        <dbReference type="SAM" id="SignalP"/>
    </source>
</evidence>
<dbReference type="InterPro" id="IPR005103">
    <property type="entry name" value="AA9_LPMO"/>
</dbReference>
<dbReference type="EC" id="1.14.99.56" evidence="15"/>
<evidence type="ECO:0000259" key="17">
    <source>
        <dbReference type="Pfam" id="PF03443"/>
    </source>
</evidence>
<dbReference type="AlphaFoldDB" id="A0A084QPI8"/>
<evidence type="ECO:0000256" key="2">
    <source>
        <dbReference type="ARBA" id="ARBA00004613"/>
    </source>
</evidence>
<evidence type="ECO:0000256" key="9">
    <source>
        <dbReference type="ARBA" id="ARBA00023033"/>
    </source>
</evidence>
<dbReference type="EMBL" id="KL660549">
    <property type="protein sequence ID" value="KFA65873.1"/>
    <property type="molecule type" value="Genomic_DNA"/>
</dbReference>
<keyword evidence="12" id="KW-0624">Polysaccharide degradation</keyword>
<dbReference type="Pfam" id="PF03443">
    <property type="entry name" value="AA9"/>
    <property type="match status" value="1"/>
</dbReference>
<dbReference type="GO" id="GO:0046872">
    <property type="term" value="F:metal ion binding"/>
    <property type="evidence" value="ECO:0007669"/>
    <property type="project" value="UniProtKB-KW"/>
</dbReference>
<keyword evidence="4" id="KW-0479">Metal-binding</keyword>
<dbReference type="InParanoid" id="A0A084QPI8"/>
<dbReference type="OrthoDB" id="5271017at2759"/>
<evidence type="ECO:0000256" key="6">
    <source>
        <dbReference type="ARBA" id="ARBA00023001"/>
    </source>
</evidence>
<keyword evidence="10" id="KW-1015">Disulfide bond</keyword>
<evidence type="ECO:0000256" key="14">
    <source>
        <dbReference type="ARBA" id="ARBA00045077"/>
    </source>
</evidence>
<evidence type="ECO:0000256" key="13">
    <source>
        <dbReference type="ARBA" id="ARBA00044502"/>
    </source>
</evidence>
<evidence type="ECO:0000256" key="8">
    <source>
        <dbReference type="ARBA" id="ARBA00023008"/>
    </source>
</evidence>
<protein>
    <recommendedName>
        <fullName evidence="15">lytic cellulose monooxygenase (C4-dehydrogenating)</fullName>
        <ecNumber evidence="15">1.14.99.56</ecNumber>
    </recommendedName>
</protein>
<sequence>MKFIYALGLLGAVAEAHYTIPRISANGVRSADWEKVRRTANYQHNGPVTDVRSESMTCYQLSPGASGATVLDVTAGGRLTFEIAPNIYHPGPVNVYMARAPGSVLDFDGKGQVWFKVHSDRPTVTSSSLQWPSDGRSTIEITVPRCIANGEYLVRFEHIGLHSASAPGGAQLYISCGQVRVSGGSGSARPSLMSFPGAYSPSDPGLQVNIYYPIPTNYRAPGGDALVC</sequence>
<evidence type="ECO:0000256" key="3">
    <source>
        <dbReference type="ARBA" id="ARBA00022525"/>
    </source>
</evidence>